<evidence type="ECO:0008006" key="3">
    <source>
        <dbReference type="Google" id="ProtNLM"/>
    </source>
</evidence>
<dbReference type="InterPro" id="IPR015955">
    <property type="entry name" value="Lactate_DH/Glyco_Ohase_4_C"/>
</dbReference>
<dbReference type="STRING" id="619805.SAMN05660477_00750"/>
<sequence length="211" mass="24017">MNHIENITKLFSKSHVENPLLESFEAGYLHISSGRLVACDPVVTPDKTAFNQLFPKGDFPVTIHKEASSNCIAYSEIVFADDKVDTWVMALCDDQKLEDLEDGEIFGFPVESGMAGLMDFDTQKKVNDYEQELFKKKGADFMGLYEEFFHSYFYDSNGAIDQFAMMKPYPEEANNLLAFEAGYGEGFYASYIGYNKDKQPVKFITEFIEIQ</sequence>
<dbReference type="SUPFAM" id="SSF56327">
    <property type="entry name" value="LDH C-terminal domain-like"/>
    <property type="match status" value="1"/>
</dbReference>
<evidence type="ECO:0000313" key="1">
    <source>
        <dbReference type="EMBL" id="SKB71365.1"/>
    </source>
</evidence>
<dbReference type="Pfam" id="PF14025">
    <property type="entry name" value="DUF4241"/>
    <property type="match status" value="1"/>
</dbReference>
<dbReference type="EMBL" id="FUYZ01000002">
    <property type="protein sequence ID" value="SKB71365.1"/>
    <property type="molecule type" value="Genomic_DNA"/>
</dbReference>
<name>A0A1T5DI09_9FLAO</name>
<dbReference type="RefSeq" id="WP_079666032.1">
    <property type="nucleotide sequence ID" value="NZ_FUYZ01000002.1"/>
</dbReference>
<dbReference type="AlphaFoldDB" id="A0A1T5DI09"/>
<dbReference type="Proteomes" id="UP000191112">
    <property type="component" value="Unassembled WGS sequence"/>
</dbReference>
<reference evidence="1 2" key="1">
    <citation type="submission" date="2017-02" db="EMBL/GenBank/DDBJ databases">
        <authorList>
            <person name="Peterson S.W."/>
        </authorList>
    </citation>
    <scope>NUCLEOTIDE SEQUENCE [LARGE SCALE GENOMIC DNA]</scope>
    <source>
        <strain evidence="1 2">DSM 22323</strain>
    </source>
</reference>
<organism evidence="1 2">
    <name type="scientific">Soonwooa buanensis</name>
    <dbReference type="NCBI Taxonomy" id="619805"/>
    <lineage>
        <taxon>Bacteria</taxon>
        <taxon>Pseudomonadati</taxon>
        <taxon>Bacteroidota</taxon>
        <taxon>Flavobacteriia</taxon>
        <taxon>Flavobacteriales</taxon>
        <taxon>Weeksellaceae</taxon>
        <taxon>Chryseobacterium group</taxon>
        <taxon>Soonwooa</taxon>
    </lineage>
</organism>
<keyword evidence="2" id="KW-1185">Reference proteome</keyword>
<accession>A0A1T5DI09</accession>
<proteinExistence type="predicted"/>
<dbReference type="GO" id="GO:0016616">
    <property type="term" value="F:oxidoreductase activity, acting on the CH-OH group of donors, NAD or NADP as acceptor"/>
    <property type="evidence" value="ECO:0007669"/>
    <property type="project" value="InterPro"/>
</dbReference>
<protein>
    <recommendedName>
        <fullName evidence="3">DUF4241 domain-containing protein</fullName>
    </recommendedName>
</protein>
<gene>
    <name evidence="1" type="ORF">SAMN05660477_00750</name>
</gene>
<dbReference type="InterPro" id="IPR025335">
    <property type="entry name" value="DUF4241"/>
</dbReference>
<dbReference type="OrthoDB" id="9789980at2"/>
<evidence type="ECO:0000313" key="2">
    <source>
        <dbReference type="Proteomes" id="UP000191112"/>
    </source>
</evidence>